<evidence type="ECO:0000313" key="4">
    <source>
        <dbReference type="EMBL" id="MCM3713215.1"/>
    </source>
</evidence>
<dbReference type="Pfam" id="PF04509">
    <property type="entry name" value="CheC"/>
    <property type="match status" value="2"/>
</dbReference>
<organism evidence="4 5">
    <name type="scientific">Halalkalibacter oceani</name>
    <dbReference type="NCBI Taxonomy" id="1653776"/>
    <lineage>
        <taxon>Bacteria</taxon>
        <taxon>Bacillati</taxon>
        <taxon>Bacillota</taxon>
        <taxon>Bacilli</taxon>
        <taxon>Bacillales</taxon>
        <taxon>Bacillaceae</taxon>
        <taxon>Halalkalibacter</taxon>
    </lineage>
</organism>
<evidence type="ECO:0000313" key="5">
    <source>
        <dbReference type="Proteomes" id="UP001139179"/>
    </source>
</evidence>
<dbReference type="AlphaFoldDB" id="A0A9X2DNN5"/>
<dbReference type="InterPro" id="IPR028976">
    <property type="entry name" value="CheC-like_sf"/>
</dbReference>
<dbReference type="SUPFAM" id="SSF103039">
    <property type="entry name" value="CheC-like"/>
    <property type="match status" value="1"/>
</dbReference>
<evidence type="ECO:0000259" key="3">
    <source>
        <dbReference type="Pfam" id="PF04509"/>
    </source>
</evidence>
<dbReference type="Gene3D" id="3.40.1550.10">
    <property type="entry name" value="CheC-like"/>
    <property type="match status" value="1"/>
</dbReference>
<reference evidence="4" key="1">
    <citation type="submission" date="2022-05" db="EMBL/GenBank/DDBJ databases">
        <title>Comparative Genomics of Spacecraft Associated Microbes.</title>
        <authorList>
            <person name="Tran M.T."/>
            <person name="Wright A."/>
            <person name="Seuylemezian A."/>
            <person name="Eisen J."/>
            <person name="Coil D."/>
        </authorList>
    </citation>
    <scope>NUCLEOTIDE SEQUENCE</scope>
    <source>
        <strain evidence="4">214.1.1</strain>
    </source>
</reference>
<sequence>MDFLQRLKPYHLDVLKEIGNIGAGHAATALSQLLNKTIEMSVPAVRIVSFQELPEQVGGAETEVAAIFLRIEGEAPGSLFFISKIEDIEKIVRQLTGITSFQLQSPPYHEVGISAFQEIGNILAGSYLSSFSDFTKLILQPSVPGFSVDMAGAILSYGLIELSQVGDSAIVIDTQIKELDGDEEQMKGHFFLLPDPDSFEVIFSVLGVGEHE</sequence>
<keyword evidence="5" id="KW-1185">Reference proteome</keyword>
<protein>
    <submittedName>
        <fullName evidence="4">Chemotaxis protein CheC</fullName>
    </submittedName>
</protein>
<accession>A0A9X2DNN5</accession>
<dbReference type="PANTHER" id="PTHR43693:SF1">
    <property type="entry name" value="PROTEIN PHOSPHATASE CHEZ"/>
    <property type="match status" value="1"/>
</dbReference>
<dbReference type="GO" id="GO:0006935">
    <property type="term" value="P:chemotaxis"/>
    <property type="evidence" value="ECO:0007669"/>
    <property type="project" value="UniProtKB-KW"/>
</dbReference>
<feature type="domain" description="CheC-like protein" evidence="3">
    <location>
        <begin position="11"/>
        <end position="45"/>
    </location>
</feature>
<comment type="caution">
    <text evidence="4">The sequence shown here is derived from an EMBL/GenBank/DDBJ whole genome shotgun (WGS) entry which is preliminary data.</text>
</comment>
<dbReference type="InterPro" id="IPR007597">
    <property type="entry name" value="CheC"/>
</dbReference>
<feature type="domain" description="CheC-like protein" evidence="3">
    <location>
        <begin position="113"/>
        <end position="147"/>
    </location>
</feature>
<gene>
    <name evidence="4" type="ORF">M3202_03895</name>
</gene>
<evidence type="ECO:0000256" key="2">
    <source>
        <dbReference type="ARBA" id="ARBA00022801"/>
    </source>
</evidence>
<dbReference type="GO" id="GO:0016787">
    <property type="term" value="F:hydrolase activity"/>
    <property type="evidence" value="ECO:0007669"/>
    <property type="project" value="UniProtKB-KW"/>
</dbReference>
<proteinExistence type="predicted"/>
<dbReference type="InterPro" id="IPR050992">
    <property type="entry name" value="CheZ_family_phosphatases"/>
</dbReference>
<name>A0A9X2DNN5_9BACI</name>
<dbReference type="EMBL" id="JAMBOL010000002">
    <property type="protein sequence ID" value="MCM3713215.1"/>
    <property type="molecule type" value="Genomic_DNA"/>
</dbReference>
<dbReference type="Proteomes" id="UP001139179">
    <property type="component" value="Unassembled WGS sequence"/>
</dbReference>
<keyword evidence="2" id="KW-0378">Hydrolase</keyword>
<evidence type="ECO:0000256" key="1">
    <source>
        <dbReference type="ARBA" id="ARBA00022500"/>
    </source>
</evidence>
<dbReference type="PANTHER" id="PTHR43693">
    <property type="entry name" value="PROTEIN PHOSPHATASE CHEZ"/>
    <property type="match status" value="1"/>
</dbReference>
<dbReference type="RefSeq" id="WP_251222031.1">
    <property type="nucleotide sequence ID" value="NZ_JAMBOL010000002.1"/>
</dbReference>
<keyword evidence="1" id="KW-0145">Chemotaxis</keyword>
<dbReference type="CDD" id="cd17909">
    <property type="entry name" value="CheC_ClassI"/>
    <property type="match status" value="1"/>
</dbReference>